<dbReference type="RefSeq" id="WP_183409856.1">
    <property type="nucleotide sequence ID" value="NZ_JACHWY010000001.1"/>
</dbReference>
<organism evidence="15 16">
    <name type="scientific">Litorivivens lipolytica</name>
    <dbReference type="NCBI Taxonomy" id="1524264"/>
    <lineage>
        <taxon>Bacteria</taxon>
        <taxon>Pseudomonadati</taxon>
        <taxon>Pseudomonadota</taxon>
        <taxon>Gammaproteobacteria</taxon>
        <taxon>Litorivivens</taxon>
    </lineage>
</organism>
<dbReference type="AlphaFoldDB" id="A0A7W4W4K8"/>
<comment type="subcellular location">
    <subcellularLocation>
        <location evidence="1 11">Cell outer membrane</location>
        <topology evidence="1 11">Multi-pass membrane protein</topology>
    </subcellularLocation>
</comment>
<comment type="caution">
    <text evidence="15">The sequence shown here is derived from an EMBL/GenBank/DDBJ whole genome shotgun (WGS) entry which is preliminary data.</text>
</comment>
<evidence type="ECO:0000256" key="12">
    <source>
        <dbReference type="RuleBase" id="RU003357"/>
    </source>
</evidence>
<evidence type="ECO:0000256" key="2">
    <source>
        <dbReference type="ARBA" id="ARBA00022448"/>
    </source>
</evidence>
<evidence type="ECO:0000256" key="1">
    <source>
        <dbReference type="ARBA" id="ARBA00004571"/>
    </source>
</evidence>
<dbReference type="InterPro" id="IPR039426">
    <property type="entry name" value="TonB-dep_rcpt-like"/>
</dbReference>
<keyword evidence="2 11" id="KW-0813">Transport</keyword>
<dbReference type="PROSITE" id="PS52016">
    <property type="entry name" value="TONB_DEPENDENT_REC_3"/>
    <property type="match status" value="1"/>
</dbReference>
<keyword evidence="9 11" id="KW-0472">Membrane</keyword>
<accession>A0A7W4W4K8</accession>
<comment type="similarity">
    <text evidence="11 12">Belongs to the TonB-dependent receptor family.</text>
</comment>
<dbReference type="InterPro" id="IPR012910">
    <property type="entry name" value="Plug_dom"/>
</dbReference>
<evidence type="ECO:0000256" key="11">
    <source>
        <dbReference type="PROSITE-ProRule" id="PRU01360"/>
    </source>
</evidence>
<keyword evidence="15" id="KW-0675">Receptor</keyword>
<name>A0A7W4W4K8_9GAMM</name>
<sequence length="785" mass="86016">MKTTIKKRRHGRSAPDSSCRSLTLAGVLLAAPALGDIRVLEEVIVTAQKTAQSLQDVPISVSAVTGDTLRQANISTLAELAVQLPNVNFASEGQQNNQVYIRGFGTNPFNPSFESSVGLVRDEVFYGRSAYFSEVPFDIERIEVLRGPQGTLFGKNTVAGVFNLTSRGVTEEPQLYLEMGSSEHGGRKAELATGAMLGDSAGVRLAAVHNSTDGELYNTALDRNEENPDYNAQRVKFLWLPHDAVEVELLAQRSDTEMNHWPQQLWQLDDDSRNYLEQFDAQVEDDPYNGTSSMNTPGFLQRDTSTIALKTEVDFGAALGLEQLDMTVVAARSELTLDVVADLDASPADIATMFAFDEHLQHTLEWRFSGSNDGLFGLGSSLDFVGGLFYYSADYGFDGGFKQGEDTTDYVLTEDAAELAGDFAVAIPALYALTLTQDNQRFDLDFTRDTRSLGLFGQFTWFVTDTFLVTPGLRVNRETKRADVRGTLGCDRAIPESPCTFGLVLGAQTYALTDQERSVTDISPKLSLMYAPSDELNVYLTASQGFKSGGYNALSFTGEQLTFDDELARSVEIGSKGRFFDRSLSVNLALFHTEFDDLQVLAYNGVFFDVRNAATATSRGLEVDWQWLTPWQPLSINGALGILDSTYDSYPGAPAPYAAGRDSEQDLAGGEVAYSPEHSLTVSPMLQIPLGNRHGLQAVLDVVHTGDKYTDTDLDPNSLVKANTKLNLRVSIGHISQLWSFTVGIKNLTDEKTLNIVTDAPFFPGSYYAHQSPGRAVYSAVRLDW</sequence>
<feature type="domain" description="TonB-dependent receptor plug" evidence="14">
    <location>
        <begin position="54"/>
        <end position="161"/>
    </location>
</feature>
<protein>
    <submittedName>
        <fullName evidence="15">Outer membrane receptor protein involved in Fe transport</fullName>
    </submittedName>
</protein>
<keyword evidence="10 11" id="KW-0998">Cell outer membrane</keyword>
<dbReference type="Proteomes" id="UP000537130">
    <property type="component" value="Unassembled WGS sequence"/>
</dbReference>
<evidence type="ECO:0000256" key="8">
    <source>
        <dbReference type="ARBA" id="ARBA00023077"/>
    </source>
</evidence>
<keyword evidence="8 12" id="KW-0798">TonB box</keyword>
<keyword evidence="5 11" id="KW-0812">Transmembrane</keyword>
<dbReference type="GO" id="GO:0009279">
    <property type="term" value="C:cell outer membrane"/>
    <property type="evidence" value="ECO:0007669"/>
    <property type="project" value="UniProtKB-SubCell"/>
</dbReference>
<keyword evidence="6" id="KW-0408">Iron</keyword>
<keyword evidence="4" id="KW-0410">Iron transport</keyword>
<evidence type="ECO:0000256" key="4">
    <source>
        <dbReference type="ARBA" id="ARBA00022496"/>
    </source>
</evidence>
<keyword evidence="7" id="KW-0406">Ion transport</keyword>
<evidence type="ECO:0000256" key="10">
    <source>
        <dbReference type="ARBA" id="ARBA00023237"/>
    </source>
</evidence>
<evidence type="ECO:0000256" key="3">
    <source>
        <dbReference type="ARBA" id="ARBA00022452"/>
    </source>
</evidence>
<evidence type="ECO:0000313" key="15">
    <source>
        <dbReference type="EMBL" id="MBB3047220.1"/>
    </source>
</evidence>
<feature type="domain" description="TonB-dependent receptor-like beta-barrel" evidence="13">
    <location>
        <begin position="278"/>
        <end position="748"/>
    </location>
</feature>
<evidence type="ECO:0000259" key="13">
    <source>
        <dbReference type="Pfam" id="PF00593"/>
    </source>
</evidence>
<evidence type="ECO:0000256" key="6">
    <source>
        <dbReference type="ARBA" id="ARBA00023004"/>
    </source>
</evidence>
<evidence type="ECO:0000259" key="14">
    <source>
        <dbReference type="Pfam" id="PF07715"/>
    </source>
</evidence>
<dbReference type="Gene3D" id="2.40.170.20">
    <property type="entry name" value="TonB-dependent receptor, beta-barrel domain"/>
    <property type="match status" value="1"/>
</dbReference>
<evidence type="ECO:0000313" key="16">
    <source>
        <dbReference type="Proteomes" id="UP000537130"/>
    </source>
</evidence>
<keyword evidence="3 11" id="KW-1134">Transmembrane beta strand</keyword>
<evidence type="ECO:0000256" key="9">
    <source>
        <dbReference type="ARBA" id="ARBA00023136"/>
    </source>
</evidence>
<reference evidence="15 16" key="1">
    <citation type="submission" date="2020-08" db="EMBL/GenBank/DDBJ databases">
        <title>Genomic Encyclopedia of Type Strains, Phase III (KMG-III): the genomes of soil and plant-associated and newly described type strains.</title>
        <authorList>
            <person name="Whitman W."/>
        </authorList>
    </citation>
    <scope>NUCLEOTIDE SEQUENCE [LARGE SCALE GENOMIC DNA]</scope>
    <source>
        <strain evidence="15 16">CECT 8654</strain>
    </source>
</reference>
<dbReference type="Pfam" id="PF00593">
    <property type="entry name" value="TonB_dep_Rec_b-barrel"/>
    <property type="match status" value="1"/>
</dbReference>
<proteinExistence type="inferred from homology"/>
<evidence type="ECO:0000256" key="7">
    <source>
        <dbReference type="ARBA" id="ARBA00023065"/>
    </source>
</evidence>
<dbReference type="PANTHER" id="PTHR32552">
    <property type="entry name" value="FERRICHROME IRON RECEPTOR-RELATED"/>
    <property type="match status" value="1"/>
</dbReference>
<dbReference type="GO" id="GO:0006826">
    <property type="term" value="P:iron ion transport"/>
    <property type="evidence" value="ECO:0007669"/>
    <property type="project" value="UniProtKB-KW"/>
</dbReference>
<keyword evidence="16" id="KW-1185">Reference proteome</keyword>
<dbReference type="EMBL" id="JACHWY010000001">
    <property type="protein sequence ID" value="MBB3047220.1"/>
    <property type="molecule type" value="Genomic_DNA"/>
</dbReference>
<evidence type="ECO:0000256" key="5">
    <source>
        <dbReference type="ARBA" id="ARBA00022692"/>
    </source>
</evidence>
<dbReference type="PANTHER" id="PTHR32552:SF81">
    <property type="entry name" value="TONB-DEPENDENT OUTER MEMBRANE RECEPTOR"/>
    <property type="match status" value="1"/>
</dbReference>
<dbReference type="Pfam" id="PF07715">
    <property type="entry name" value="Plug"/>
    <property type="match status" value="1"/>
</dbReference>
<gene>
    <name evidence="15" type="ORF">FHR99_001456</name>
</gene>
<dbReference type="InterPro" id="IPR036942">
    <property type="entry name" value="Beta-barrel_TonB_sf"/>
</dbReference>
<dbReference type="SUPFAM" id="SSF56935">
    <property type="entry name" value="Porins"/>
    <property type="match status" value="1"/>
</dbReference>
<dbReference type="InterPro" id="IPR000531">
    <property type="entry name" value="Beta-barrel_TonB"/>
</dbReference>